<accession>A0ACC1ML10</accession>
<protein>
    <submittedName>
        <fullName evidence="1">Uncharacterized protein</fullName>
    </submittedName>
</protein>
<dbReference type="Proteomes" id="UP001143856">
    <property type="component" value="Unassembled WGS sequence"/>
</dbReference>
<organism evidence="1 2">
    <name type="scientific">Xylaria curta</name>
    <dbReference type="NCBI Taxonomy" id="42375"/>
    <lineage>
        <taxon>Eukaryota</taxon>
        <taxon>Fungi</taxon>
        <taxon>Dikarya</taxon>
        <taxon>Ascomycota</taxon>
        <taxon>Pezizomycotina</taxon>
        <taxon>Sordariomycetes</taxon>
        <taxon>Xylariomycetidae</taxon>
        <taxon>Xylariales</taxon>
        <taxon>Xylariaceae</taxon>
        <taxon>Xylaria</taxon>
    </lineage>
</organism>
<dbReference type="EMBL" id="JAPDGR010004664">
    <property type="protein sequence ID" value="KAJ2967495.1"/>
    <property type="molecule type" value="Genomic_DNA"/>
</dbReference>
<evidence type="ECO:0000313" key="1">
    <source>
        <dbReference type="EMBL" id="KAJ2967495.1"/>
    </source>
</evidence>
<comment type="caution">
    <text evidence="1">The sequence shown here is derived from an EMBL/GenBank/DDBJ whole genome shotgun (WGS) entry which is preliminary data.</text>
</comment>
<sequence>MPFDHANISKADAAAYSSSDGDESDNDHLAPLSVDPRADEFLDYNPRKRRRTGRNTKENAALGIFASDSDQDDTPSRRWKAKRNLRHKNVTFVSAGQEQLDQHVDENENEGEGKDEDLNTTQGNPTKYAQGREEEGEEGDGEGEDEDEDEDEDMTGVGLGFQPSTGGHGLGWGQTSQTQATPDILDNTPGKRSNIIKAKTRPEAGPCP</sequence>
<reference evidence="1" key="1">
    <citation type="submission" date="2022-10" db="EMBL/GenBank/DDBJ databases">
        <title>Genome Sequence of Xylaria curta.</title>
        <authorList>
            <person name="Buettner E."/>
        </authorList>
    </citation>
    <scope>NUCLEOTIDE SEQUENCE</scope>
    <source>
        <strain evidence="1">Babe10</strain>
    </source>
</reference>
<name>A0ACC1ML10_9PEZI</name>
<gene>
    <name evidence="1" type="ORF">NUW58_g10438</name>
</gene>
<evidence type="ECO:0000313" key="2">
    <source>
        <dbReference type="Proteomes" id="UP001143856"/>
    </source>
</evidence>
<keyword evidence="2" id="KW-1185">Reference proteome</keyword>
<proteinExistence type="predicted"/>